<evidence type="ECO:0000313" key="1">
    <source>
        <dbReference type="EMBL" id="VAX06841.1"/>
    </source>
</evidence>
<proteinExistence type="predicted"/>
<dbReference type="AlphaFoldDB" id="A0A3B1AYH4"/>
<evidence type="ECO:0008006" key="2">
    <source>
        <dbReference type="Google" id="ProtNLM"/>
    </source>
</evidence>
<accession>A0A3B1AYH4</accession>
<name>A0A3B1AYH4_9ZZZZ</name>
<dbReference type="PANTHER" id="PTHR34322:SF2">
    <property type="entry name" value="TRANSPOSASE IS200-LIKE DOMAIN-CONTAINING PROTEIN"/>
    <property type="match status" value="1"/>
</dbReference>
<dbReference type="EMBL" id="UOFX01000020">
    <property type="protein sequence ID" value="VAX06841.1"/>
    <property type="molecule type" value="Genomic_DNA"/>
</dbReference>
<gene>
    <name evidence="1" type="ORF">MNBD_GAMMA26-1934</name>
</gene>
<organism evidence="1">
    <name type="scientific">hydrothermal vent metagenome</name>
    <dbReference type="NCBI Taxonomy" id="652676"/>
    <lineage>
        <taxon>unclassified sequences</taxon>
        <taxon>metagenomes</taxon>
        <taxon>ecological metagenomes</taxon>
    </lineage>
</organism>
<dbReference type="PANTHER" id="PTHR34322">
    <property type="entry name" value="TRANSPOSASE, Y1_TNP DOMAIN-CONTAINING"/>
    <property type="match status" value="1"/>
</dbReference>
<reference evidence="1" key="1">
    <citation type="submission" date="2018-06" db="EMBL/GenBank/DDBJ databases">
        <authorList>
            <person name="Zhirakovskaya E."/>
        </authorList>
    </citation>
    <scope>NUCLEOTIDE SEQUENCE</scope>
</reference>
<protein>
    <recommendedName>
        <fullName evidence="2">Mobile element protein</fullName>
    </recommendedName>
</protein>
<sequence>MTTARKTQVSLDETPIYHCVSRCVRRAFLCGKDDFSGQDYEHRRQWIVDRLTELSGIFAIKTYAYAVMHNLIQPKR</sequence>